<dbReference type="Proteomes" id="UP000677228">
    <property type="component" value="Unassembled WGS sequence"/>
</dbReference>
<dbReference type="InterPro" id="IPR040350">
    <property type="entry name" value="TMEM272"/>
</dbReference>
<organism evidence="3 4">
    <name type="scientific">Didymodactylos carnosus</name>
    <dbReference type="NCBI Taxonomy" id="1234261"/>
    <lineage>
        <taxon>Eukaryota</taxon>
        <taxon>Metazoa</taxon>
        <taxon>Spiralia</taxon>
        <taxon>Gnathifera</taxon>
        <taxon>Rotifera</taxon>
        <taxon>Eurotatoria</taxon>
        <taxon>Bdelloidea</taxon>
        <taxon>Philodinida</taxon>
        <taxon>Philodinidae</taxon>
        <taxon>Didymodactylos</taxon>
    </lineage>
</organism>
<dbReference type="AlphaFoldDB" id="A0A8S2SFY3"/>
<feature type="transmembrane region" description="Helical" evidence="1">
    <location>
        <begin position="109"/>
        <end position="133"/>
    </location>
</feature>
<proteinExistence type="predicted"/>
<accession>A0A8S2SFY3</accession>
<keyword evidence="1" id="KW-0472">Membrane</keyword>
<dbReference type="EMBL" id="CAJNOK010027426">
    <property type="protein sequence ID" value="CAF1419895.1"/>
    <property type="molecule type" value="Genomic_DNA"/>
</dbReference>
<gene>
    <name evidence="2" type="ORF">OVA965_LOCUS33654</name>
    <name evidence="3" type="ORF">TMI583_LOCUS34551</name>
</gene>
<name>A0A8S2SFY3_9BILA</name>
<feature type="transmembrane region" description="Helical" evidence="1">
    <location>
        <begin position="153"/>
        <end position="178"/>
    </location>
</feature>
<dbReference type="EMBL" id="CAJOBA010049188">
    <property type="protein sequence ID" value="CAF4220992.1"/>
    <property type="molecule type" value="Genomic_DNA"/>
</dbReference>
<evidence type="ECO:0000313" key="4">
    <source>
        <dbReference type="Proteomes" id="UP000682733"/>
    </source>
</evidence>
<evidence type="ECO:0000256" key="1">
    <source>
        <dbReference type="SAM" id="Phobius"/>
    </source>
</evidence>
<evidence type="ECO:0000313" key="3">
    <source>
        <dbReference type="EMBL" id="CAF4220992.1"/>
    </source>
</evidence>
<keyword evidence="1" id="KW-0812">Transmembrane</keyword>
<keyword evidence="1" id="KW-1133">Transmembrane helix</keyword>
<feature type="transmembrane region" description="Helical" evidence="1">
    <location>
        <begin position="74"/>
        <end position="97"/>
    </location>
</feature>
<evidence type="ECO:0000313" key="2">
    <source>
        <dbReference type="EMBL" id="CAF1419895.1"/>
    </source>
</evidence>
<reference evidence="3" key="1">
    <citation type="submission" date="2021-02" db="EMBL/GenBank/DDBJ databases">
        <authorList>
            <person name="Nowell W R."/>
        </authorList>
    </citation>
    <scope>NUCLEOTIDE SEQUENCE</scope>
</reference>
<protein>
    <submittedName>
        <fullName evidence="3">Uncharacterized protein</fullName>
    </submittedName>
</protein>
<comment type="caution">
    <text evidence="3">The sequence shown here is derived from an EMBL/GenBank/DDBJ whole genome shotgun (WGS) entry which is preliminary data.</text>
</comment>
<dbReference type="PANTHER" id="PTHR33444:SF2">
    <property type="entry name" value="MARVEL DOMAIN-CONTAINING PROTEIN"/>
    <property type="match status" value="1"/>
</dbReference>
<sequence length="190" mass="20875">MANTQRSTPTENLYVNSSRFTNISANNPAPTNVQPVHQPSGRIQQQAEVAETDNRPIAPNFLPPTIAVIFGSSYFLVMSCILLIVPILQVAIGASFINQCQLEPFIPIYLIVSGSCGTVTIALLIVMGNVWVFRVRPQLNTTNSNSSNYCHPTLYWFAFWILILTYIGFVVTCCISCCKSIISAGKILKA</sequence>
<dbReference type="Proteomes" id="UP000682733">
    <property type="component" value="Unassembled WGS sequence"/>
</dbReference>
<dbReference type="PANTHER" id="PTHR33444">
    <property type="entry name" value="SI:DKEY-19B23.12-RELATED"/>
    <property type="match status" value="1"/>
</dbReference>